<dbReference type="AlphaFoldDB" id="A0A2W7QV76"/>
<evidence type="ECO:0000313" key="1">
    <source>
        <dbReference type="EMBL" id="PZX50020.1"/>
    </source>
</evidence>
<evidence type="ECO:0000313" key="2">
    <source>
        <dbReference type="Proteomes" id="UP000249538"/>
    </source>
</evidence>
<gene>
    <name evidence="1" type="ORF">LX76_03627</name>
</gene>
<sequence length="61" mass="6402">MAVHADLHAQMRGAPVQRIADHVAVTIAANVLLVAGVRGSASEIIALASGRAEHGQRPRQR</sequence>
<organism evidence="1 2">
    <name type="scientific">Cereibacter changlensis</name>
    <dbReference type="NCBI Taxonomy" id="402884"/>
    <lineage>
        <taxon>Bacteria</taxon>
        <taxon>Pseudomonadati</taxon>
        <taxon>Pseudomonadota</taxon>
        <taxon>Alphaproteobacteria</taxon>
        <taxon>Rhodobacterales</taxon>
        <taxon>Paracoccaceae</taxon>
        <taxon>Cereibacter</taxon>
    </lineage>
</organism>
<dbReference type="Proteomes" id="UP000249538">
    <property type="component" value="Unassembled WGS sequence"/>
</dbReference>
<name>A0A2W7QV76_9RHOB</name>
<dbReference type="EMBL" id="QKZS01000013">
    <property type="protein sequence ID" value="PZX50020.1"/>
    <property type="molecule type" value="Genomic_DNA"/>
</dbReference>
<proteinExistence type="predicted"/>
<comment type="caution">
    <text evidence="1">The sequence shown here is derived from an EMBL/GenBank/DDBJ whole genome shotgun (WGS) entry which is preliminary data.</text>
</comment>
<reference evidence="1 2" key="1">
    <citation type="submission" date="2018-06" db="EMBL/GenBank/DDBJ databases">
        <title>Genomic Encyclopedia of Archaeal and Bacterial Type Strains, Phase II (KMG-II): from individual species to whole genera.</title>
        <authorList>
            <person name="Goeker M."/>
        </authorList>
    </citation>
    <scope>NUCLEOTIDE SEQUENCE [LARGE SCALE GENOMIC DNA]</scope>
    <source>
        <strain evidence="1 2">DSM 18774</strain>
    </source>
</reference>
<dbReference type="RefSeq" id="WP_211246106.1">
    <property type="nucleotide sequence ID" value="NZ_QKZS01000013.1"/>
</dbReference>
<protein>
    <submittedName>
        <fullName evidence="1">Uncharacterized protein</fullName>
    </submittedName>
</protein>
<accession>A0A2W7QV76</accession>